<dbReference type="PANTHER" id="PTHR23150:SF19">
    <property type="entry name" value="FORMYLGLYCINE-GENERATING ENZYME"/>
    <property type="match status" value="1"/>
</dbReference>
<dbReference type="GO" id="GO:0120147">
    <property type="term" value="F:formylglycine-generating oxidase activity"/>
    <property type="evidence" value="ECO:0007669"/>
    <property type="project" value="TreeGrafter"/>
</dbReference>
<dbReference type="InterPro" id="IPR051043">
    <property type="entry name" value="Sulfatase_Mod_Factor_Kinase"/>
</dbReference>
<reference evidence="4" key="1">
    <citation type="submission" date="2018-04" db="EMBL/GenBank/DDBJ databases">
        <authorList>
            <person name="Lucker S."/>
            <person name="Sakoula D."/>
        </authorList>
    </citation>
    <scope>NUCLEOTIDE SEQUENCE [LARGE SCALE GENOMIC DNA]</scope>
</reference>
<evidence type="ECO:0000313" key="4">
    <source>
        <dbReference type="Proteomes" id="UP000248168"/>
    </source>
</evidence>
<proteinExistence type="predicted"/>
<dbReference type="InterPro" id="IPR042095">
    <property type="entry name" value="SUMF_sf"/>
</dbReference>
<dbReference type="Proteomes" id="UP000248168">
    <property type="component" value="Unassembled WGS sequence"/>
</dbReference>
<evidence type="ECO:0000259" key="2">
    <source>
        <dbReference type="Pfam" id="PF03781"/>
    </source>
</evidence>
<organism evidence="3 4">
    <name type="scientific">Nitrospira lenta</name>
    <dbReference type="NCBI Taxonomy" id="1436998"/>
    <lineage>
        <taxon>Bacteria</taxon>
        <taxon>Pseudomonadati</taxon>
        <taxon>Nitrospirota</taxon>
        <taxon>Nitrospiria</taxon>
        <taxon>Nitrospirales</taxon>
        <taxon>Nitrospiraceae</taxon>
        <taxon>Nitrospira</taxon>
    </lineage>
</organism>
<accession>A0A330L072</accession>
<keyword evidence="4" id="KW-1185">Reference proteome</keyword>
<dbReference type="PANTHER" id="PTHR23150">
    <property type="entry name" value="SULFATASE MODIFYING FACTOR 1, 2"/>
    <property type="match status" value="1"/>
</dbReference>
<protein>
    <recommendedName>
        <fullName evidence="2">Sulfatase-modifying factor enzyme-like domain-containing protein</fullName>
    </recommendedName>
</protein>
<evidence type="ECO:0000256" key="1">
    <source>
        <dbReference type="SAM" id="MobiDB-lite"/>
    </source>
</evidence>
<name>A0A330L072_9BACT</name>
<dbReference type="RefSeq" id="WP_121987733.1">
    <property type="nucleotide sequence ID" value="NZ_OUNR01000001.1"/>
</dbReference>
<dbReference type="EMBL" id="OUNR01000001">
    <property type="protein sequence ID" value="SPP63158.1"/>
    <property type="molecule type" value="Genomic_DNA"/>
</dbReference>
<dbReference type="InParanoid" id="A0A330L072"/>
<feature type="domain" description="Sulfatase-modifying factor enzyme-like" evidence="2">
    <location>
        <begin position="63"/>
        <end position="305"/>
    </location>
</feature>
<dbReference type="OrthoDB" id="9768004at2"/>
<dbReference type="InterPro" id="IPR005532">
    <property type="entry name" value="SUMF_dom"/>
</dbReference>
<dbReference type="Gene3D" id="3.90.1580.10">
    <property type="entry name" value="paralog of FGE (formylglycine-generating enzyme)"/>
    <property type="match status" value="1"/>
</dbReference>
<feature type="region of interest" description="Disordered" evidence="1">
    <location>
        <begin position="254"/>
        <end position="273"/>
    </location>
</feature>
<dbReference type="AlphaFoldDB" id="A0A330L072"/>
<sequence>MERKGTKQCRIWERMISAVVMTAAFLVVAQAAWALDTQDIVVEWTAAGKKLAAQRVANVKSKDELVLVPAGEFIMGSDKKTDRLAYRGEMPQRRVYLDAFEIGKYEVTALEYLKFILATDRKPQLDWRYDGGNFQETMAHHPIMHVSWYDADAYCKWAGRRLPTEAEWEKAARGTDGRLFPWGPELAGPTRANFGRTGLSGPVRDRPERLLLYPPIISVDRYDKAVSPYGLYQVIGNVSEWVSDWYDKDYYASAPDRNPKGPEAGTQKAFRGGGWMDSTTTMRVAMRNGTDPHTKINWMGFRCARDAQEPAGTKVSMVVK</sequence>
<evidence type="ECO:0000313" key="3">
    <source>
        <dbReference type="EMBL" id="SPP63158.1"/>
    </source>
</evidence>
<dbReference type="InterPro" id="IPR016187">
    <property type="entry name" value="CTDL_fold"/>
</dbReference>
<gene>
    <name evidence="3" type="ORF">NITLEN_10244</name>
</gene>
<dbReference type="Pfam" id="PF03781">
    <property type="entry name" value="FGE-sulfatase"/>
    <property type="match status" value="1"/>
</dbReference>
<dbReference type="SUPFAM" id="SSF56436">
    <property type="entry name" value="C-type lectin-like"/>
    <property type="match status" value="1"/>
</dbReference>